<feature type="compositionally biased region" description="Polar residues" evidence="1">
    <location>
        <begin position="16"/>
        <end position="29"/>
    </location>
</feature>
<proteinExistence type="predicted"/>
<evidence type="ECO:0000256" key="1">
    <source>
        <dbReference type="SAM" id="MobiDB-lite"/>
    </source>
</evidence>
<name>A0A914P959_9BILA</name>
<dbReference type="WBParaSite" id="PDA_v2.g14023.t1">
    <property type="protein sequence ID" value="PDA_v2.g14023.t1"/>
    <property type="gene ID" value="PDA_v2.g14023"/>
</dbReference>
<sequence>MEEKFRALMGTHHSSRNVSQPSNSVSTNPPRAYEPKWIPTKARCIKSYDESFGQLNTFLSLLLPAATDVAEQLSAKIDDAKMKQIKDIYNHLSKTSINDSFFRNELRKQMSLLRNKLTPGIFSILKKNKGCIISKYKTLYPCRYERGKYIPNVQQRGDYFRDQRCQWYIPQSLALHEFIVVAYIDGVQRKRMIQKLDLKSMKVTSLHKGAMLKRI</sequence>
<accession>A0A914P959</accession>
<feature type="region of interest" description="Disordered" evidence="1">
    <location>
        <begin position="1"/>
        <end position="32"/>
    </location>
</feature>
<evidence type="ECO:0000313" key="2">
    <source>
        <dbReference type="Proteomes" id="UP000887578"/>
    </source>
</evidence>
<dbReference type="AlphaFoldDB" id="A0A914P959"/>
<keyword evidence="2" id="KW-1185">Reference proteome</keyword>
<dbReference type="Proteomes" id="UP000887578">
    <property type="component" value="Unplaced"/>
</dbReference>
<reference evidence="3" key="1">
    <citation type="submission" date="2022-11" db="UniProtKB">
        <authorList>
            <consortium name="WormBaseParasite"/>
        </authorList>
    </citation>
    <scope>IDENTIFICATION</scope>
</reference>
<protein>
    <submittedName>
        <fullName evidence="3">Uncharacterized protein</fullName>
    </submittedName>
</protein>
<organism evidence="2 3">
    <name type="scientific">Panagrolaimus davidi</name>
    <dbReference type="NCBI Taxonomy" id="227884"/>
    <lineage>
        <taxon>Eukaryota</taxon>
        <taxon>Metazoa</taxon>
        <taxon>Ecdysozoa</taxon>
        <taxon>Nematoda</taxon>
        <taxon>Chromadorea</taxon>
        <taxon>Rhabditida</taxon>
        <taxon>Tylenchina</taxon>
        <taxon>Panagrolaimomorpha</taxon>
        <taxon>Panagrolaimoidea</taxon>
        <taxon>Panagrolaimidae</taxon>
        <taxon>Panagrolaimus</taxon>
    </lineage>
</organism>
<evidence type="ECO:0000313" key="3">
    <source>
        <dbReference type="WBParaSite" id="PDA_v2.g14023.t1"/>
    </source>
</evidence>